<dbReference type="SUPFAM" id="SSF56266">
    <property type="entry name" value="DmpA/ArgJ-like"/>
    <property type="match status" value="1"/>
</dbReference>
<dbReference type="EC" id="2.3.1.1" evidence="8"/>
<evidence type="ECO:0000256" key="7">
    <source>
        <dbReference type="ARBA" id="ARBA00023315"/>
    </source>
</evidence>
<sequence>MRDIAGGITAIKGVRAAGVYCGIKRAKPVLSPAEGLDLALIVSDRSATVAGVTTNNRTKAAPVLLCERQLKGGRFSALVANSGNANACTGPQGARDAVQMRDRLARLIDRPAGEVFVASTGVIGKRLPLPKVLSGIREGYGCLSVTGGQEAARAIMTTDTSPKEAAVSFELDGKSVVIGGMAKGSGMIAPNLATMLCFVGTDARISSPLLRRVLRRTVGDTFNTMTVDGCMSTNDTVLLFANGMSDTPSLKAGTPQLALFEEALFQILSRLARMIMKDGEGATKLVRVEVKGSRTTRDAKVAARAVADSALVKTAFFGEDCNWGRIMAAIGASGIRFDPSRVEIALDTIPVVRQGVGLGAAAERQAAVRMRRSEFDLTIHLHEGTAEAVVLTTDLSEAYVRINAGYRS</sequence>
<dbReference type="PANTHER" id="PTHR23100">
    <property type="entry name" value="ARGININE BIOSYNTHESIS BIFUNCTIONAL PROTEIN ARGJ"/>
    <property type="match status" value="1"/>
</dbReference>
<feature type="site" description="Cleavage; by autolysis" evidence="8">
    <location>
        <begin position="193"/>
        <end position="194"/>
    </location>
</feature>
<feature type="binding site" evidence="8">
    <location>
        <position position="183"/>
    </location>
    <ligand>
        <name>substrate</name>
    </ligand>
</feature>
<dbReference type="GO" id="GO:0005737">
    <property type="term" value="C:cytoplasm"/>
    <property type="evidence" value="ECO:0007669"/>
    <property type="project" value="UniProtKB-SubCell"/>
</dbReference>
<gene>
    <name evidence="8 9" type="primary">argJ</name>
    <name evidence="9" type="ORF">K8G79_09520</name>
</gene>
<dbReference type="PANTHER" id="PTHR23100:SF0">
    <property type="entry name" value="ARGININE BIOSYNTHESIS BIFUNCTIONAL PROTEIN ARGJ, MITOCHONDRIAL"/>
    <property type="match status" value="1"/>
</dbReference>
<keyword evidence="4 8" id="KW-0028">Amino-acid biosynthesis</keyword>
<dbReference type="Pfam" id="PF01960">
    <property type="entry name" value="ArgJ"/>
    <property type="match status" value="1"/>
</dbReference>
<comment type="pathway">
    <text evidence="8">Amino-acid biosynthesis; L-arginine biosynthesis; N(2)-acetyl-L-ornithine from L-glutamate: step 1/4.</text>
</comment>
<feature type="binding site" evidence="8">
    <location>
        <position position="408"/>
    </location>
    <ligand>
        <name>substrate</name>
    </ligand>
</feature>
<keyword evidence="5 8" id="KW-0808">Transferase</keyword>
<dbReference type="InterPro" id="IPR042195">
    <property type="entry name" value="ArgJ_beta_C"/>
</dbReference>
<feature type="chain" id="PRO_5042302858" description="Arginine biosynthesis bifunctional protein ArgJ alpha chain" evidence="8">
    <location>
        <begin position="1"/>
        <end position="193"/>
    </location>
</feature>
<dbReference type="InterPro" id="IPR002813">
    <property type="entry name" value="Arg_biosynth_ArgJ"/>
</dbReference>
<evidence type="ECO:0000256" key="8">
    <source>
        <dbReference type="HAMAP-Rule" id="MF_01106"/>
    </source>
</evidence>
<keyword evidence="6 8" id="KW-0068">Autocatalytic cleavage</keyword>
<dbReference type="GO" id="GO:0004042">
    <property type="term" value="F:L-glutamate N-acetyltransferase activity"/>
    <property type="evidence" value="ECO:0007669"/>
    <property type="project" value="UniProtKB-UniRule"/>
</dbReference>
<dbReference type="EC" id="2.3.1.35" evidence="8"/>
<feature type="binding site" evidence="8">
    <location>
        <position position="403"/>
    </location>
    <ligand>
        <name>substrate</name>
    </ligand>
</feature>
<evidence type="ECO:0000256" key="4">
    <source>
        <dbReference type="ARBA" id="ARBA00022605"/>
    </source>
</evidence>
<comment type="function">
    <text evidence="8">Catalyzes two activities which are involved in the cyclic version of arginine biosynthesis: the synthesis of N-acetylglutamate from glutamate and acetyl-CoA as the acetyl donor, and of ornithine by transacetylation between N(2)-acetylornithine and glutamate.</text>
</comment>
<keyword evidence="3 8" id="KW-0055">Arginine biosynthesis</keyword>
<evidence type="ECO:0000256" key="1">
    <source>
        <dbReference type="ARBA" id="ARBA00006774"/>
    </source>
</evidence>
<keyword evidence="8" id="KW-0963">Cytoplasm</keyword>
<dbReference type="HAMAP" id="MF_01106">
    <property type="entry name" value="ArgJ"/>
    <property type="match status" value="1"/>
</dbReference>
<reference evidence="9 10" key="1">
    <citation type="journal article" date="2021" name="bioRxiv">
        <title>Unraveling nitrogen, sulfur and carbon metabolic pathways and microbial community transcriptional responses to substrate deprivation and toxicity stresses in a bioreactor mimicking anoxic brackish coastal sediment conditions.</title>
        <authorList>
            <person name="Martins P.D."/>
            <person name="Echeveste M.J."/>
            <person name="Arshad A."/>
            <person name="Kurth J."/>
            <person name="Ouboter H."/>
            <person name="Jetten M.S.M."/>
            <person name="Welte C.U."/>
        </authorList>
    </citation>
    <scope>NUCLEOTIDE SEQUENCE [LARGE SCALE GENOMIC DNA]</scope>
    <source>
        <strain evidence="9">MAG_38</strain>
    </source>
</reference>
<comment type="catalytic activity">
    <reaction evidence="8">
        <text>L-glutamate + acetyl-CoA = N-acetyl-L-glutamate + CoA + H(+)</text>
        <dbReference type="Rhea" id="RHEA:24292"/>
        <dbReference type="ChEBI" id="CHEBI:15378"/>
        <dbReference type="ChEBI" id="CHEBI:29985"/>
        <dbReference type="ChEBI" id="CHEBI:44337"/>
        <dbReference type="ChEBI" id="CHEBI:57287"/>
        <dbReference type="ChEBI" id="CHEBI:57288"/>
        <dbReference type="EC" id="2.3.1.1"/>
    </reaction>
</comment>
<dbReference type="NCBIfam" id="TIGR00120">
    <property type="entry name" value="ArgJ"/>
    <property type="match status" value="1"/>
</dbReference>
<feature type="chain" id="PRO_5042302859" description="Arginine biosynthesis bifunctional protein ArgJ beta chain" evidence="8">
    <location>
        <begin position="194"/>
        <end position="408"/>
    </location>
</feature>
<comment type="caution">
    <text evidence="9">The sequence shown here is derived from an EMBL/GenBank/DDBJ whole genome shotgun (WGS) entry which is preliminary data.</text>
</comment>
<evidence type="ECO:0000256" key="6">
    <source>
        <dbReference type="ARBA" id="ARBA00022813"/>
    </source>
</evidence>
<organism evidence="9 10">
    <name type="scientific">Candidatus Methylomirabilis tolerans</name>
    <dbReference type="NCBI Taxonomy" id="3123416"/>
    <lineage>
        <taxon>Bacteria</taxon>
        <taxon>Candidatus Methylomirabilota</taxon>
        <taxon>Candidatus Methylomirabilia</taxon>
        <taxon>Candidatus Methylomirabilales</taxon>
        <taxon>Candidatus Methylomirabilaceae</taxon>
        <taxon>Candidatus Methylomirabilis</taxon>
    </lineage>
</organism>
<feature type="binding site" evidence="8">
    <location>
        <position position="280"/>
    </location>
    <ligand>
        <name>substrate</name>
    </ligand>
</feature>
<dbReference type="CDD" id="cd02152">
    <property type="entry name" value="OAT"/>
    <property type="match status" value="1"/>
</dbReference>
<comment type="similarity">
    <text evidence="1 8">Belongs to the ArgJ family.</text>
</comment>
<dbReference type="FunFam" id="3.60.70.12:FF:000001">
    <property type="entry name" value="Arginine biosynthesis bifunctional protein ArgJ, chloroplastic"/>
    <property type="match status" value="1"/>
</dbReference>
<dbReference type="GO" id="GO:0004358">
    <property type="term" value="F:L-glutamate N-acetyltransferase activity, acting on acetyl-L-ornithine as donor"/>
    <property type="evidence" value="ECO:0007669"/>
    <property type="project" value="UniProtKB-UniRule"/>
</dbReference>
<protein>
    <recommendedName>
        <fullName evidence="8">Arginine biosynthesis bifunctional protein ArgJ</fullName>
    </recommendedName>
    <domain>
        <recommendedName>
            <fullName evidence="8">Glutamate N-acetyltransferase</fullName>
            <ecNumber evidence="8">2.3.1.35</ecNumber>
        </recommendedName>
        <alternativeName>
            <fullName evidence="8">Ornithine acetyltransferase</fullName>
            <shortName evidence="8">OATase</shortName>
        </alternativeName>
        <alternativeName>
            <fullName evidence="8">Ornithine transacetylase</fullName>
        </alternativeName>
    </domain>
    <domain>
        <recommendedName>
            <fullName evidence="8">Amino-acid acetyltransferase</fullName>
            <ecNumber evidence="8">2.3.1.1</ecNumber>
        </recommendedName>
        <alternativeName>
            <fullName evidence="8">N-acetylglutamate synthase</fullName>
            <shortName evidence="8">AGSase</shortName>
        </alternativeName>
    </domain>
    <component>
        <recommendedName>
            <fullName evidence="8">Arginine biosynthesis bifunctional protein ArgJ alpha chain</fullName>
        </recommendedName>
    </component>
    <component>
        <recommendedName>
            <fullName evidence="8">Arginine biosynthesis bifunctional protein ArgJ beta chain</fullName>
        </recommendedName>
    </component>
</protein>
<evidence type="ECO:0000256" key="3">
    <source>
        <dbReference type="ARBA" id="ARBA00022571"/>
    </source>
</evidence>
<dbReference type="EMBL" id="JAIOIU010000122">
    <property type="protein sequence ID" value="MBZ0160359.1"/>
    <property type="molecule type" value="Genomic_DNA"/>
</dbReference>
<keyword evidence="8" id="KW-0511">Multifunctional enzyme</keyword>
<comment type="pathway">
    <text evidence="8">Amino-acid biosynthesis; L-arginine biosynthesis; L-ornithine and N-acetyl-L-glutamate from L-glutamate and N(2)-acetyl-L-ornithine (cyclic): step 1/1.</text>
</comment>
<dbReference type="AlphaFoldDB" id="A0AAJ1AIE4"/>
<dbReference type="NCBIfam" id="NF003802">
    <property type="entry name" value="PRK05388.1"/>
    <property type="match status" value="1"/>
</dbReference>
<feature type="site" description="Involved in the stabilization of negative charge on the oxyanion by the formation of the oxyanion hole" evidence="8">
    <location>
        <position position="121"/>
    </location>
</feature>
<evidence type="ECO:0000256" key="5">
    <source>
        <dbReference type="ARBA" id="ARBA00022679"/>
    </source>
</evidence>
<feature type="binding site" evidence="8">
    <location>
        <position position="194"/>
    </location>
    <ligand>
        <name>substrate</name>
    </ligand>
</feature>
<feature type="site" description="Involved in the stabilization of negative charge on the oxyanion by the formation of the oxyanion hole" evidence="8">
    <location>
        <position position="120"/>
    </location>
</feature>
<feature type="active site" description="Nucleophile" evidence="8">
    <location>
        <position position="194"/>
    </location>
</feature>
<keyword evidence="7 8" id="KW-0012">Acyltransferase</keyword>
<dbReference type="InterPro" id="IPR016117">
    <property type="entry name" value="ArgJ-like_dom_sf"/>
</dbReference>
<evidence type="ECO:0000313" key="10">
    <source>
        <dbReference type="Proteomes" id="UP001197609"/>
    </source>
</evidence>
<dbReference type="GO" id="GO:0006526">
    <property type="term" value="P:L-arginine biosynthetic process"/>
    <property type="evidence" value="ECO:0007669"/>
    <property type="project" value="UniProtKB-UniRule"/>
</dbReference>
<evidence type="ECO:0000256" key="2">
    <source>
        <dbReference type="ARBA" id="ARBA00011475"/>
    </source>
</evidence>
<comment type="catalytic activity">
    <reaction evidence="8">
        <text>N(2)-acetyl-L-ornithine + L-glutamate = N-acetyl-L-glutamate + L-ornithine</text>
        <dbReference type="Rhea" id="RHEA:15349"/>
        <dbReference type="ChEBI" id="CHEBI:29985"/>
        <dbReference type="ChEBI" id="CHEBI:44337"/>
        <dbReference type="ChEBI" id="CHEBI:46911"/>
        <dbReference type="ChEBI" id="CHEBI:57805"/>
        <dbReference type="EC" id="2.3.1.35"/>
    </reaction>
</comment>
<dbReference type="Gene3D" id="3.60.70.12">
    <property type="entry name" value="L-amino peptidase D-ALA esterase/amidase"/>
    <property type="match status" value="1"/>
</dbReference>
<name>A0AAJ1AIE4_9BACT</name>
<evidence type="ECO:0000313" key="9">
    <source>
        <dbReference type="EMBL" id="MBZ0160359.1"/>
    </source>
</evidence>
<comment type="subunit">
    <text evidence="2 8">Heterotetramer of two alpha and two beta chains.</text>
</comment>
<dbReference type="GO" id="GO:0006592">
    <property type="term" value="P:ornithine biosynthetic process"/>
    <property type="evidence" value="ECO:0007669"/>
    <property type="project" value="TreeGrafter"/>
</dbReference>
<feature type="binding site" evidence="8">
    <location>
        <position position="157"/>
    </location>
    <ligand>
        <name>substrate</name>
    </ligand>
</feature>
<comment type="subcellular location">
    <subcellularLocation>
        <location evidence="8">Cytoplasm</location>
    </subcellularLocation>
</comment>
<dbReference type="Gene3D" id="3.10.20.340">
    <property type="entry name" value="ArgJ beta chain, C-terminal domain"/>
    <property type="match status" value="1"/>
</dbReference>
<dbReference type="Proteomes" id="UP001197609">
    <property type="component" value="Unassembled WGS sequence"/>
</dbReference>
<accession>A0AAJ1AIE4</accession>
<proteinExistence type="inferred from homology"/>